<dbReference type="RefSeq" id="WP_109061563.1">
    <property type="nucleotide sequence ID" value="NZ_QETA01000003.1"/>
</dbReference>
<name>A0A2V1JYT7_9BURK</name>
<dbReference type="InterPro" id="IPR052018">
    <property type="entry name" value="PHP_domain"/>
</dbReference>
<dbReference type="SUPFAM" id="SSF89550">
    <property type="entry name" value="PHP domain-like"/>
    <property type="match status" value="1"/>
</dbReference>
<evidence type="ECO:0000259" key="1">
    <source>
        <dbReference type="SMART" id="SM00481"/>
    </source>
</evidence>
<evidence type="ECO:0000313" key="2">
    <source>
        <dbReference type="EMBL" id="PWF22946.1"/>
    </source>
</evidence>
<dbReference type="PANTHER" id="PTHR42924:SF3">
    <property type="entry name" value="POLYMERASE_HISTIDINOL PHOSPHATASE N-TERMINAL DOMAIN-CONTAINING PROTEIN"/>
    <property type="match status" value="1"/>
</dbReference>
<dbReference type="InterPro" id="IPR016195">
    <property type="entry name" value="Pol/histidinol_Pase-like"/>
</dbReference>
<proteinExistence type="predicted"/>
<keyword evidence="3" id="KW-1185">Reference proteome</keyword>
<dbReference type="Proteomes" id="UP000245212">
    <property type="component" value="Unassembled WGS sequence"/>
</dbReference>
<dbReference type="CDD" id="cd07438">
    <property type="entry name" value="PHP_HisPPase_AMP"/>
    <property type="match status" value="1"/>
</dbReference>
<dbReference type="GO" id="GO:0035312">
    <property type="term" value="F:5'-3' DNA exonuclease activity"/>
    <property type="evidence" value="ECO:0007669"/>
    <property type="project" value="TreeGrafter"/>
</dbReference>
<dbReference type="Gene3D" id="3.20.20.140">
    <property type="entry name" value="Metal-dependent hydrolases"/>
    <property type="match status" value="1"/>
</dbReference>
<comment type="caution">
    <text evidence="2">The sequence shown here is derived from an EMBL/GenBank/DDBJ whole genome shotgun (WGS) entry which is preliminary data.</text>
</comment>
<dbReference type="Gene3D" id="1.10.150.650">
    <property type="match status" value="1"/>
</dbReference>
<accession>A0A2V1JYT7</accession>
<dbReference type="SMART" id="SM00481">
    <property type="entry name" value="POLIIIAc"/>
    <property type="match status" value="1"/>
</dbReference>
<dbReference type="InterPro" id="IPR003141">
    <property type="entry name" value="Pol/His_phosphatase_N"/>
</dbReference>
<gene>
    <name evidence="2" type="ORF">DD235_07995</name>
</gene>
<dbReference type="PANTHER" id="PTHR42924">
    <property type="entry name" value="EXONUCLEASE"/>
    <property type="match status" value="1"/>
</dbReference>
<sequence length="283" mass="30384">MSAPAAGPVYDLHSHSTVSDGVLRPADVAARAHRNGVQVWALTDHDETGGLAEAAEAASVLGMDFVPGVEISVTWAGRTVHVVGLNIDPGHVELNAGLASTRACRAERAQRMGQRLAELGLPGCYEGALPYADNPELVSRTHFARYMVDSGLCPDLRSVFNRYLADGMPADVPIRWASLEDCVTWILAAGGVAVLAHPGRYKYSELEFDALYGVFRDLGGSAIEVIAGGHTPEQYVEYAHIARYYGFLASTGSDFHSPTESRVDLGQLPPLPPMLTPVWTAWS</sequence>
<dbReference type="InterPro" id="IPR004013">
    <property type="entry name" value="PHP_dom"/>
</dbReference>
<dbReference type="EMBL" id="QETA01000003">
    <property type="protein sequence ID" value="PWF22946.1"/>
    <property type="molecule type" value="Genomic_DNA"/>
</dbReference>
<evidence type="ECO:0000313" key="3">
    <source>
        <dbReference type="Proteomes" id="UP000245212"/>
    </source>
</evidence>
<protein>
    <submittedName>
        <fullName evidence="2">Phosphatase</fullName>
    </submittedName>
</protein>
<dbReference type="GO" id="GO:0004534">
    <property type="term" value="F:5'-3' RNA exonuclease activity"/>
    <property type="evidence" value="ECO:0007669"/>
    <property type="project" value="TreeGrafter"/>
</dbReference>
<organism evidence="2 3">
    <name type="scientific">Corticimicrobacter populi</name>
    <dbReference type="NCBI Taxonomy" id="2175229"/>
    <lineage>
        <taxon>Bacteria</taxon>
        <taxon>Pseudomonadati</taxon>
        <taxon>Pseudomonadota</taxon>
        <taxon>Betaproteobacteria</taxon>
        <taxon>Burkholderiales</taxon>
        <taxon>Alcaligenaceae</taxon>
        <taxon>Corticimicrobacter</taxon>
    </lineage>
</organism>
<feature type="domain" description="Polymerase/histidinol phosphatase N-terminal" evidence="1">
    <location>
        <begin position="10"/>
        <end position="75"/>
    </location>
</feature>
<dbReference type="AlphaFoldDB" id="A0A2V1JYT7"/>
<reference evidence="3" key="1">
    <citation type="submission" date="2018-05" db="EMBL/GenBank/DDBJ databases">
        <authorList>
            <person name="Li Y."/>
        </authorList>
    </citation>
    <scope>NUCLEOTIDE SEQUENCE [LARGE SCALE GENOMIC DNA]</scope>
    <source>
        <strain evidence="3">3d-2-2</strain>
    </source>
</reference>
<dbReference type="Pfam" id="PF02811">
    <property type="entry name" value="PHP"/>
    <property type="match status" value="1"/>
</dbReference>